<accession>A0ABX5P226</accession>
<dbReference type="Gene3D" id="1.10.150.130">
    <property type="match status" value="1"/>
</dbReference>
<keyword evidence="3" id="KW-0238">DNA-binding</keyword>
<dbReference type="PANTHER" id="PTHR30349:SF41">
    <property type="entry name" value="INTEGRASE_RECOMBINASE PROTEIN MJ0367-RELATED"/>
    <property type="match status" value="1"/>
</dbReference>
<comment type="caution">
    <text evidence="6">The sequence shown here is derived from an EMBL/GenBank/DDBJ whole genome shotgun (WGS) entry which is preliminary data.</text>
</comment>
<keyword evidence="7" id="KW-1185">Reference proteome</keyword>
<evidence type="ECO:0000313" key="6">
    <source>
        <dbReference type="EMBL" id="PYB77668.1"/>
    </source>
</evidence>
<dbReference type="EMBL" id="QJRY01000001">
    <property type="protein sequence ID" value="PYB77668.1"/>
    <property type="molecule type" value="Genomic_DNA"/>
</dbReference>
<protein>
    <recommendedName>
        <fullName evidence="5">Tyr recombinase domain-containing protein</fullName>
    </recommendedName>
</protein>
<evidence type="ECO:0000256" key="3">
    <source>
        <dbReference type="ARBA" id="ARBA00023125"/>
    </source>
</evidence>
<dbReference type="InterPro" id="IPR050090">
    <property type="entry name" value="Tyrosine_recombinase_XerCD"/>
</dbReference>
<evidence type="ECO:0000259" key="5">
    <source>
        <dbReference type="PROSITE" id="PS51898"/>
    </source>
</evidence>
<keyword evidence="4" id="KW-0233">DNA recombination</keyword>
<evidence type="ECO:0000313" key="7">
    <source>
        <dbReference type="Proteomes" id="UP000247536"/>
    </source>
</evidence>
<feature type="domain" description="Tyr recombinase" evidence="5">
    <location>
        <begin position="343"/>
        <end position="539"/>
    </location>
</feature>
<keyword evidence="2" id="KW-0229">DNA integration</keyword>
<evidence type="ECO:0000256" key="1">
    <source>
        <dbReference type="ARBA" id="ARBA00008857"/>
    </source>
</evidence>
<dbReference type="InterPro" id="IPR013762">
    <property type="entry name" value="Integrase-like_cat_sf"/>
</dbReference>
<evidence type="ECO:0000256" key="2">
    <source>
        <dbReference type="ARBA" id="ARBA00022908"/>
    </source>
</evidence>
<proteinExistence type="inferred from homology"/>
<dbReference type="InterPro" id="IPR011010">
    <property type="entry name" value="DNA_brk_join_enz"/>
</dbReference>
<dbReference type="InterPro" id="IPR010998">
    <property type="entry name" value="Integrase_recombinase_N"/>
</dbReference>
<sequence>MHMMVYRMARPTKRNNSANAQFRQRVPLDLVETLRGRTFVATLPATLGVSETFEVQTKIGDTVVFSLRSDEPAIYKARHAAAQQQVNAFFEAARRGPEDLTFKQINGLCGALYKRLTAPHEDNPPSPVELEVMADLTERSERFIGLGTEEGRRRALDVLRSWVDIDAFMISTATSLGVALSQRSQVDFIEAMPTTLAEAIQMLNKRRAADYGPDSTQARYAPLSPPVRQAAAIVKGGVVTFDDLFDRWKNSGPHAPATLTRWRSILRRFKDFVGHDDPSRVTDADASRWKDDLLAAGLKKIDMSFIAALRRLYGYSVDNAATTGISVNPFAKVKADQKEVAGTGRLPFSTEEVATILTASRNETAAYKRWIPWLQASSGARVAELTQLWGSMVTTVDGVPCIRITPSPDGGRLKNAMSERTIPIHPTIVADGFLDFVKARGSGPLFYGGTKARAASPTSDEQKHPSKGVSNRLAAWVRGLGIDDPRKAPNHAWRRWVKTELGRAGCSDRLADAIQGHAAQSEGDKYYHGTVEDMLAAISKLDLEAAAEGKRSRAASAPV</sequence>
<reference evidence="6 7" key="1">
    <citation type="submission" date="2018-06" db="EMBL/GenBank/DDBJ databases">
        <title>Rhizobium wuzhouense sp. nov., isolated from roots of Oryza officinalis.</title>
        <authorList>
            <person name="Yuan T."/>
        </authorList>
    </citation>
    <scope>NUCLEOTIDE SEQUENCE [LARGE SCALE GENOMIC DNA]</scope>
    <source>
        <strain evidence="6 7">W44</strain>
    </source>
</reference>
<gene>
    <name evidence="6" type="ORF">DMY87_04795</name>
</gene>
<organism evidence="6 7">
    <name type="scientific">Rhizobium wuzhouense</name>
    <dbReference type="NCBI Taxonomy" id="1986026"/>
    <lineage>
        <taxon>Bacteria</taxon>
        <taxon>Pseudomonadati</taxon>
        <taxon>Pseudomonadota</taxon>
        <taxon>Alphaproteobacteria</taxon>
        <taxon>Hyphomicrobiales</taxon>
        <taxon>Rhizobiaceae</taxon>
        <taxon>Rhizobium/Agrobacterium group</taxon>
        <taxon>Rhizobium</taxon>
    </lineage>
</organism>
<comment type="similarity">
    <text evidence="1">Belongs to the 'phage' integrase family.</text>
</comment>
<dbReference type="SUPFAM" id="SSF56349">
    <property type="entry name" value="DNA breaking-rejoining enzymes"/>
    <property type="match status" value="1"/>
</dbReference>
<dbReference type="PROSITE" id="PS51898">
    <property type="entry name" value="TYR_RECOMBINASE"/>
    <property type="match status" value="1"/>
</dbReference>
<dbReference type="Proteomes" id="UP000247536">
    <property type="component" value="Unassembled WGS sequence"/>
</dbReference>
<dbReference type="Gene3D" id="1.10.443.10">
    <property type="entry name" value="Intergrase catalytic core"/>
    <property type="match status" value="1"/>
</dbReference>
<dbReference type="InterPro" id="IPR002104">
    <property type="entry name" value="Integrase_catalytic"/>
</dbReference>
<dbReference type="PANTHER" id="PTHR30349">
    <property type="entry name" value="PHAGE INTEGRASE-RELATED"/>
    <property type="match status" value="1"/>
</dbReference>
<name>A0ABX5P226_9HYPH</name>
<evidence type="ECO:0000256" key="4">
    <source>
        <dbReference type="ARBA" id="ARBA00023172"/>
    </source>
</evidence>